<protein>
    <submittedName>
        <fullName evidence="2">Uncharacterized protein</fullName>
    </submittedName>
</protein>
<proteinExistence type="predicted"/>
<organism evidence="2 3">
    <name type="scientific">Gomphosphaeria aponina SAG 52.96 = DSM 107014</name>
    <dbReference type="NCBI Taxonomy" id="1521640"/>
    <lineage>
        <taxon>Bacteria</taxon>
        <taxon>Bacillati</taxon>
        <taxon>Cyanobacteriota</taxon>
        <taxon>Cyanophyceae</taxon>
        <taxon>Oscillatoriophycideae</taxon>
        <taxon>Chroococcales</taxon>
        <taxon>Gomphosphaeriaceae</taxon>
        <taxon>Gomphosphaeria</taxon>
    </lineage>
</organism>
<name>A0A941GQ45_9CHRO</name>
<gene>
    <name evidence="2" type="ORF">DSM107014_03585</name>
</gene>
<dbReference type="AlphaFoldDB" id="A0A941GQ45"/>
<keyword evidence="1" id="KW-1133">Transmembrane helix</keyword>
<dbReference type="Proteomes" id="UP000767446">
    <property type="component" value="Unassembled WGS sequence"/>
</dbReference>
<evidence type="ECO:0000313" key="3">
    <source>
        <dbReference type="Proteomes" id="UP000767446"/>
    </source>
</evidence>
<dbReference type="EMBL" id="JADQBC010000016">
    <property type="protein sequence ID" value="MBR8826981.1"/>
    <property type="molecule type" value="Genomic_DNA"/>
</dbReference>
<feature type="transmembrane region" description="Helical" evidence="1">
    <location>
        <begin position="74"/>
        <end position="92"/>
    </location>
</feature>
<sequence length="275" mass="30673">MINQNQEKGEVFSELVLESSGKEFVEELFSDIDRILAEEKELEAVKALSLEKVIICEAENNREKVLLGKNFDKMLLALTCSYLMGVLLWIVINEQLKMALVTGQEDEVVAEKIEMASDDAEFMKYMGETLKAIDYEKQINELKASKPVRENKTFKEELRRTQPIYGLEENLSLTNALAQLNTTPQLFLLTTKPQKKLGEEEGNKTAKASSEVKLVGLLEAGDRSVALFTINGVTHRIQVGENIGTTGGTLISVAPQQVTINRNGELLYIAVGDKF</sequence>
<keyword evidence="1" id="KW-0812">Transmembrane</keyword>
<dbReference type="Gene3D" id="2.30.30.830">
    <property type="match status" value="1"/>
</dbReference>
<accession>A0A941GQ45</accession>
<evidence type="ECO:0000313" key="2">
    <source>
        <dbReference type="EMBL" id="MBR8826981.1"/>
    </source>
</evidence>
<comment type="caution">
    <text evidence="2">The sequence shown here is derived from an EMBL/GenBank/DDBJ whole genome shotgun (WGS) entry which is preliminary data.</text>
</comment>
<evidence type="ECO:0000256" key="1">
    <source>
        <dbReference type="SAM" id="Phobius"/>
    </source>
</evidence>
<keyword evidence="1" id="KW-0472">Membrane</keyword>
<reference evidence="2" key="1">
    <citation type="submission" date="2021-02" db="EMBL/GenBank/DDBJ databases">
        <title>Metagenome analyses of Stigonema ocellatum DSM 106950, Chlorogloea purpurea SAG 13.99 and Gomphosphaeria aponina DSM 107014.</title>
        <authorList>
            <person name="Marter P."/>
            <person name="Huang S."/>
        </authorList>
    </citation>
    <scope>NUCLEOTIDE SEQUENCE</scope>
    <source>
        <strain evidence="2">JP213</strain>
    </source>
</reference>